<dbReference type="Proteomes" id="UP000606935">
    <property type="component" value="Unassembled WGS sequence"/>
</dbReference>
<name>A0A918DNP3_9ALTE</name>
<dbReference type="EMBL" id="BMLS01000010">
    <property type="protein sequence ID" value="GGO75130.1"/>
    <property type="molecule type" value="Genomic_DNA"/>
</dbReference>
<dbReference type="AlphaFoldDB" id="A0A918DNP3"/>
<evidence type="ECO:0000259" key="2">
    <source>
        <dbReference type="Pfam" id="PF18433"/>
    </source>
</evidence>
<sequence length="440" mass="49594">MNLGELKARLEQRAPHVDRSEPNGPSKDNGIRQPKDQQANEVTLTNSAESRRIIGLKILSGALNQSLVLDDKRANLPVRQPESDNSALFDFEEVAKNVLRFVGGAIRHAQAKGMEEEELAGMFEQARSGVLKGIQMAEKDLAGFMNDEIADGIKKSRELIEEGISDLEKEIFGSSEEEDEQEVSALHYSESLSYSRQDSSELTIRTRDGDEVRISFDALRQFELNRNLTIVRQTEKEAEANDEDKKPHAGDSQSNNLAVRAEQNALFYEKNGFGFSVEGELDEDELRAIGELVDKTADLADEFFNGDVEKAFEQALKLGFDETELTGYALQMSRQEQFKVTQTYEAVQLGDDKFKEMEGYAKPVSHYLERMLEVVEQTKQQLYDPSSYDNLITGLVNQMLEVDTPDLLQAINRFHSFNQRLLDNLPMSQPVMPKEPGQQA</sequence>
<feature type="region of interest" description="Disordered" evidence="1">
    <location>
        <begin position="235"/>
        <end position="256"/>
    </location>
</feature>
<feature type="compositionally biased region" description="Basic and acidic residues" evidence="1">
    <location>
        <begin position="235"/>
        <end position="249"/>
    </location>
</feature>
<evidence type="ECO:0000313" key="3">
    <source>
        <dbReference type="EMBL" id="GGO75130.1"/>
    </source>
</evidence>
<feature type="domain" description="DUF5610" evidence="2">
    <location>
        <begin position="78"/>
        <end position="167"/>
    </location>
</feature>
<feature type="compositionally biased region" description="Basic and acidic residues" evidence="1">
    <location>
        <begin position="1"/>
        <end position="21"/>
    </location>
</feature>
<evidence type="ECO:0000313" key="4">
    <source>
        <dbReference type="Proteomes" id="UP000606935"/>
    </source>
</evidence>
<reference evidence="3" key="1">
    <citation type="journal article" date="2014" name="Int. J. Syst. Evol. Microbiol.">
        <title>Complete genome sequence of Corynebacterium casei LMG S-19264T (=DSM 44701T), isolated from a smear-ripened cheese.</title>
        <authorList>
            <consortium name="US DOE Joint Genome Institute (JGI-PGF)"/>
            <person name="Walter F."/>
            <person name="Albersmeier A."/>
            <person name="Kalinowski J."/>
            <person name="Ruckert C."/>
        </authorList>
    </citation>
    <scope>NUCLEOTIDE SEQUENCE</scope>
    <source>
        <strain evidence="3">CGMCC 1.7086</strain>
    </source>
</reference>
<dbReference type="Pfam" id="PF18433">
    <property type="entry name" value="DUF5610"/>
    <property type="match status" value="1"/>
</dbReference>
<reference evidence="3" key="2">
    <citation type="submission" date="2020-09" db="EMBL/GenBank/DDBJ databases">
        <authorList>
            <person name="Sun Q."/>
            <person name="Zhou Y."/>
        </authorList>
    </citation>
    <scope>NUCLEOTIDE SEQUENCE</scope>
    <source>
        <strain evidence="3">CGMCC 1.7086</strain>
    </source>
</reference>
<organism evidence="3 4">
    <name type="scientific">Bowmanella pacifica</name>
    <dbReference type="NCBI Taxonomy" id="502051"/>
    <lineage>
        <taxon>Bacteria</taxon>
        <taxon>Pseudomonadati</taxon>
        <taxon>Pseudomonadota</taxon>
        <taxon>Gammaproteobacteria</taxon>
        <taxon>Alteromonadales</taxon>
        <taxon>Alteromonadaceae</taxon>
        <taxon>Bowmanella</taxon>
    </lineage>
</organism>
<gene>
    <name evidence="3" type="ORF">GCM10010982_39550</name>
</gene>
<dbReference type="InterPro" id="IPR041651">
    <property type="entry name" value="DUF5610"/>
</dbReference>
<dbReference type="RefSeq" id="WP_188699222.1">
    <property type="nucleotide sequence ID" value="NZ_BMLS01000010.1"/>
</dbReference>
<feature type="region of interest" description="Disordered" evidence="1">
    <location>
        <begin position="1"/>
        <end position="43"/>
    </location>
</feature>
<comment type="caution">
    <text evidence="3">The sequence shown here is derived from an EMBL/GenBank/DDBJ whole genome shotgun (WGS) entry which is preliminary data.</text>
</comment>
<accession>A0A918DNP3</accession>
<proteinExistence type="predicted"/>
<protein>
    <recommendedName>
        <fullName evidence="2">DUF5610 domain-containing protein</fullName>
    </recommendedName>
</protein>
<keyword evidence="4" id="KW-1185">Reference proteome</keyword>
<evidence type="ECO:0000256" key="1">
    <source>
        <dbReference type="SAM" id="MobiDB-lite"/>
    </source>
</evidence>